<dbReference type="Pfam" id="PF01909">
    <property type="entry name" value="NTP_transf_2"/>
    <property type="match status" value="1"/>
</dbReference>
<feature type="domain" description="Polymerase nucleotidyl transferase" evidence="1">
    <location>
        <begin position="22"/>
        <end position="43"/>
    </location>
</feature>
<evidence type="ECO:0000313" key="2">
    <source>
        <dbReference type="EMBL" id="PEN89295.1"/>
    </source>
</evidence>
<reference evidence="7 8" key="2">
    <citation type="submission" date="2017-09" db="EMBL/GenBank/DDBJ databases">
        <title>Large-scale bioinformatics analysis of Bacillus genomes uncovers conserved roles of natural products in bacterial physiology.</title>
        <authorList>
            <consortium name="Agbiome Team Llc"/>
            <person name="Bleich R.M."/>
            <person name="Grubbs K.J."/>
            <person name="Santa Maria K.C."/>
            <person name="Allen S.E."/>
            <person name="Farag S."/>
            <person name="Shank E.A."/>
            <person name="Bowers A."/>
        </authorList>
    </citation>
    <scope>NUCLEOTIDE SEQUENCE [LARGE SCALE GENOMIC DNA]</scope>
    <source>
        <strain evidence="4 7">AFS042148</strain>
        <strain evidence="3 8">AFS094862</strain>
    </source>
</reference>
<evidence type="ECO:0000313" key="3">
    <source>
        <dbReference type="EMBL" id="PGG86402.1"/>
    </source>
</evidence>
<reference evidence="2 6" key="1">
    <citation type="submission" date="2017-09" db="EMBL/GenBank/DDBJ databases">
        <title>Large-scale bioinformatics analysis of Bacillus genomes uncovers conserved roles of natural products in bacterial physiology.</title>
        <authorList>
            <consortium name="Agbiome Team Llc"/>
            <person name="Bleich R.M."/>
            <person name="Kirk G.J."/>
            <person name="Santa Maria K.C."/>
            <person name="Allen S.E."/>
            <person name="Farag S."/>
            <person name="Shank E.A."/>
            <person name="Bowers A."/>
        </authorList>
    </citation>
    <scope>NUCLEOTIDE SEQUENCE [LARGE SCALE GENOMIC DNA]</scope>
    <source>
        <strain evidence="2 6">AFS027629</strain>
    </source>
</reference>
<dbReference type="GO" id="GO:0016779">
    <property type="term" value="F:nucleotidyltransferase activity"/>
    <property type="evidence" value="ECO:0007669"/>
    <property type="project" value="InterPro"/>
</dbReference>
<evidence type="ECO:0000313" key="5">
    <source>
        <dbReference type="EMBL" id="QHA18150.1"/>
    </source>
</evidence>
<dbReference type="EMBL" id="NUSY01000042">
    <property type="protein sequence ID" value="PHE07308.1"/>
    <property type="molecule type" value="Genomic_DNA"/>
</dbReference>
<evidence type="ECO:0000313" key="6">
    <source>
        <dbReference type="Proteomes" id="UP000220078"/>
    </source>
</evidence>
<evidence type="ECO:0000313" key="4">
    <source>
        <dbReference type="EMBL" id="PHE07308.1"/>
    </source>
</evidence>
<dbReference type="EMBL" id="NUAP01000022">
    <property type="protein sequence ID" value="PEN89295.1"/>
    <property type="molecule type" value="Genomic_DNA"/>
</dbReference>
<dbReference type="Proteomes" id="UP000225320">
    <property type="component" value="Unassembled WGS sequence"/>
</dbReference>
<gene>
    <name evidence="2" type="ORF">CN551_11405</name>
    <name evidence="4" type="ORF">COF62_28015</name>
    <name evidence="3" type="ORF">CON73_23205</name>
    <name evidence="5" type="ORF">GPA05_14390</name>
</gene>
<evidence type="ECO:0000313" key="9">
    <source>
        <dbReference type="Proteomes" id="UP000440820"/>
    </source>
</evidence>
<organism evidence="3 8">
    <name type="scientific">Bacillus toyonensis</name>
    <dbReference type="NCBI Taxonomy" id="155322"/>
    <lineage>
        <taxon>Bacteria</taxon>
        <taxon>Bacillati</taxon>
        <taxon>Bacillota</taxon>
        <taxon>Bacilli</taxon>
        <taxon>Bacillales</taxon>
        <taxon>Bacillaceae</taxon>
        <taxon>Bacillus</taxon>
        <taxon>Bacillus cereus group</taxon>
    </lineage>
</organism>
<dbReference type="EMBL" id="NVOI01000095">
    <property type="protein sequence ID" value="PGG86402.1"/>
    <property type="molecule type" value="Genomic_DNA"/>
</dbReference>
<accession>A0A1D3PJS4</accession>
<name>A0A1V6LA67_9BACI</name>
<evidence type="ECO:0000259" key="1">
    <source>
        <dbReference type="Pfam" id="PF01909"/>
    </source>
</evidence>
<dbReference type="SUPFAM" id="SSF81301">
    <property type="entry name" value="Nucleotidyltransferase"/>
    <property type="match status" value="1"/>
</dbReference>
<sequence>MKPIEAAQSIITSQFPNCDVALLGGSVVRGEATKTSDLDIVIVDQSLSSCYRESFYSNGWPVEVFVHNFVTYKTFFKMDCDRGRPSLPQLVSEGIVLKGESEIVEKLKKEANDLLIKGPDKWTEETMKQKRYFISDTLDDFIGASKREEELFIANLLAELIHEYVLRVNGQWLGNSKWFIRVLRRYDDHYAEQFVAAFDHFYKNGDKNVLINFTEKTLELYGGRVFEGFSIGK</sequence>
<dbReference type="RefSeq" id="WP_000802436.1">
    <property type="nucleotide sequence ID" value="NZ_CP036014.1"/>
</dbReference>
<dbReference type="Proteomes" id="UP000224044">
    <property type="component" value="Unassembled WGS sequence"/>
</dbReference>
<keyword evidence="3" id="KW-0808">Transferase</keyword>
<evidence type="ECO:0000313" key="8">
    <source>
        <dbReference type="Proteomes" id="UP000225320"/>
    </source>
</evidence>
<protein>
    <submittedName>
        <fullName evidence="3">Nucleotidyltransferase domain-containing protein</fullName>
    </submittedName>
</protein>
<dbReference type="InterPro" id="IPR002934">
    <property type="entry name" value="Polymerase_NTP_transf_dom"/>
</dbReference>
<keyword evidence="9" id="KW-1185">Reference proteome</keyword>
<accession>A0A1V6LA67</accession>
<proteinExistence type="predicted"/>
<dbReference type="Gene3D" id="3.30.460.10">
    <property type="entry name" value="Beta Polymerase, domain 2"/>
    <property type="match status" value="1"/>
</dbReference>
<reference evidence="5 9" key="3">
    <citation type="submission" date="2019-12" db="EMBL/GenBank/DDBJ databases">
        <title>Bacillus toyonensis BV-17 genome.</title>
        <authorList>
            <person name="Chen J."/>
        </authorList>
    </citation>
    <scope>NUCLEOTIDE SEQUENCE [LARGE SCALE GENOMIC DNA]</scope>
    <source>
        <strain evidence="5 9">BV-17</strain>
    </source>
</reference>
<dbReference type="AlphaFoldDB" id="A0A1V6LA67"/>
<dbReference type="Proteomes" id="UP000440820">
    <property type="component" value="Chromosome"/>
</dbReference>
<evidence type="ECO:0000313" key="7">
    <source>
        <dbReference type="Proteomes" id="UP000224044"/>
    </source>
</evidence>
<dbReference type="EMBL" id="CP047044">
    <property type="protein sequence ID" value="QHA18150.1"/>
    <property type="molecule type" value="Genomic_DNA"/>
</dbReference>
<dbReference type="Proteomes" id="UP000220078">
    <property type="component" value="Unassembled WGS sequence"/>
</dbReference>
<dbReference type="CDD" id="cd05403">
    <property type="entry name" value="NT_KNTase_like"/>
    <property type="match status" value="1"/>
</dbReference>
<dbReference type="InterPro" id="IPR043519">
    <property type="entry name" value="NT_sf"/>
</dbReference>